<sequence length="149" mass="15919">MAGPAFLTQRGLKIGDRVTLELNGRKINATVVGQLIEGDARALEATWQTLAQLAPDAHATEYTVRLAPGADAHAYAEAVEAIGPGLRASVLDSGNAGTTTVVTFSTVFTVLLTLVASLGVFNTVLLNTRERRRDLGMLKSIGMTPDRWW</sequence>
<evidence type="ECO:0000256" key="1">
    <source>
        <dbReference type="ARBA" id="ARBA00004651"/>
    </source>
</evidence>
<accession>A0AAT9HMD4</accession>
<comment type="similarity">
    <text evidence="6">Belongs to the ABC-4 integral membrane protein family.</text>
</comment>
<evidence type="ECO:0000256" key="5">
    <source>
        <dbReference type="ARBA" id="ARBA00023136"/>
    </source>
</evidence>
<feature type="transmembrane region" description="Helical" evidence="7">
    <location>
        <begin position="101"/>
        <end position="125"/>
    </location>
</feature>
<reference evidence="9" key="1">
    <citation type="submission" date="2024-06" db="EMBL/GenBank/DDBJ databases">
        <authorList>
            <consortium name="consrtm"/>
            <person name="Uemura M."/>
            <person name="Terahara T."/>
        </authorList>
    </citation>
    <scope>NUCLEOTIDE SEQUENCE</scope>
    <source>
        <strain evidence="9">KM77-8</strain>
    </source>
</reference>
<evidence type="ECO:0000256" key="6">
    <source>
        <dbReference type="ARBA" id="ARBA00038076"/>
    </source>
</evidence>
<dbReference type="EMBL" id="AP035768">
    <property type="protein sequence ID" value="BFO18391.1"/>
    <property type="molecule type" value="Genomic_DNA"/>
</dbReference>
<dbReference type="Pfam" id="PF02687">
    <property type="entry name" value="FtsX"/>
    <property type="match status" value="1"/>
</dbReference>
<keyword evidence="2" id="KW-1003">Cell membrane</keyword>
<keyword evidence="4 7" id="KW-1133">Transmembrane helix</keyword>
<evidence type="ECO:0000256" key="7">
    <source>
        <dbReference type="SAM" id="Phobius"/>
    </source>
</evidence>
<dbReference type="PANTHER" id="PTHR30572:SF4">
    <property type="entry name" value="ABC TRANSPORTER PERMEASE YTRF"/>
    <property type="match status" value="1"/>
</dbReference>
<keyword evidence="3 7" id="KW-0812">Transmembrane</keyword>
<dbReference type="InterPro" id="IPR050250">
    <property type="entry name" value="Macrolide_Exporter_MacB"/>
</dbReference>
<dbReference type="PANTHER" id="PTHR30572">
    <property type="entry name" value="MEMBRANE COMPONENT OF TRANSPORTER-RELATED"/>
    <property type="match status" value="1"/>
</dbReference>
<evidence type="ECO:0000259" key="8">
    <source>
        <dbReference type="Pfam" id="PF02687"/>
    </source>
</evidence>
<dbReference type="GO" id="GO:0005886">
    <property type="term" value="C:plasma membrane"/>
    <property type="evidence" value="ECO:0007669"/>
    <property type="project" value="UniProtKB-SubCell"/>
</dbReference>
<organism evidence="9">
    <name type="scientific">Streptomyces haneummycinicus</name>
    <dbReference type="NCBI Taxonomy" id="3074435"/>
    <lineage>
        <taxon>Bacteria</taxon>
        <taxon>Bacillati</taxon>
        <taxon>Actinomycetota</taxon>
        <taxon>Actinomycetes</taxon>
        <taxon>Kitasatosporales</taxon>
        <taxon>Streptomycetaceae</taxon>
        <taxon>Streptomyces</taxon>
    </lineage>
</organism>
<dbReference type="GO" id="GO:0022857">
    <property type="term" value="F:transmembrane transporter activity"/>
    <property type="evidence" value="ECO:0007669"/>
    <property type="project" value="TreeGrafter"/>
</dbReference>
<keyword evidence="5 7" id="KW-0472">Membrane</keyword>
<proteinExistence type="inferred from homology"/>
<evidence type="ECO:0000313" key="9">
    <source>
        <dbReference type="EMBL" id="BFO18391.1"/>
    </source>
</evidence>
<protein>
    <recommendedName>
        <fullName evidence="8">ABC3 transporter permease C-terminal domain-containing protein</fullName>
    </recommendedName>
</protein>
<dbReference type="AlphaFoldDB" id="A0AAT9HMD4"/>
<dbReference type="InterPro" id="IPR003838">
    <property type="entry name" value="ABC3_permease_C"/>
</dbReference>
<feature type="domain" description="ABC3 transporter permease C-terminal" evidence="8">
    <location>
        <begin position="107"/>
        <end position="145"/>
    </location>
</feature>
<name>A0AAT9HMD4_9ACTN</name>
<evidence type="ECO:0000256" key="3">
    <source>
        <dbReference type="ARBA" id="ARBA00022692"/>
    </source>
</evidence>
<evidence type="ECO:0000256" key="2">
    <source>
        <dbReference type="ARBA" id="ARBA00022475"/>
    </source>
</evidence>
<comment type="subcellular location">
    <subcellularLocation>
        <location evidence="1">Cell membrane</location>
        <topology evidence="1">Multi-pass membrane protein</topology>
    </subcellularLocation>
</comment>
<gene>
    <name evidence="9" type="ORF">SHKM778_47790</name>
</gene>
<evidence type="ECO:0000256" key="4">
    <source>
        <dbReference type="ARBA" id="ARBA00022989"/>
    </source>
</evidence>
<reference evidence="9" key="2">
    <citation type="submission" date="2024-07" db="EMBL/GenBank/DDBJ databases">
        <title>Streptomyces haneummycinica sp. nov., a new antibiotic-producing actinobacterium isolated from marine sediment.</title>
        <authorList>
            <person name="Uemura M."/>
            <person name="Hamada M."/>
            <person name="Hirano S."/>
            <person name="Kobayashi K."/>
            <person name="Ohshiro T."/>
            <person name="Kobayashi T."/>
            <person name="Terahara T."/>
        </authorList>
    </citation>
    <scope>NUCLEOTIDE SEQUENCE</scope>
    <source>
        <strain evidence="9">KM77-8</strain>
    </source>
</reference>